<evidence type="ECO:0000313" key="1">
    <source>
        <dbReference type="EMBL" id="PSR61629.1"/>
    </source>
</evidence>
<accession>A0A2T2Z1P6</accession>
<protein>
    <submittedName>
        <fullName evidence="1">Uncharacterized protein</fullName>
    </submittedName>
</protein>
<dbReference type="Proteomes" id="UP000241647">
    <property type="component" value="Unassembled WGS sequence"/>
</dbReference>
<gene>
    <name evidence="1" type="ORF">C8259_18990</name>
</gene>
<reference evidence="1 2" key="1">
    <citation type="submission" date="2018-02" db="EMBL/GenBank/DDBJ databases">
        <title>8 Nocardia nova and 1 Nocardia cyriacigeorgica strain used for evolution to TMP-SMX.</title>
        <authorList>
            <person name="Mehta H."/>
            <person name="Weng J."/>
            <person name="Shamoo Y."/>
        </authorList>
    </citation>
    <scope>NUCLEOTIDE SEQUENCE [LARGE SCALE GENOMIC DNA]</scope>
    <source>
        <strain evidence="1 2">ATCC 33727</strain>
    </source>
</reference>
<sequence>MQQPTPVRTEDAIVGKDLDPRPSVVPDSTTCGIVDDHRDVVVLTCGVVIVTKVYTDAVTVAVGHVHAVYAMDTLELREGVGFAL</sequence>
<proteinExistence type="predicted"/>
<dbReference type="EMBL" id="PYHS01000009">
    <property type="protein sequence ID" value="PSR61629.1"/>
    <property type="molecule type" value="Genomic_DNA"/>
</dbReference>
<name>A0A2T2Z1P6_9NOCA</name>
<dbReference type="AlphaFoldDB" id="A0A2T2Z1P6"/>
<organism evidence="1 2">
    <name type="scientific">Nocardia nova</name>
    <dbReference type="NCBI Taxonomy" id="37330"/>
    <lineage>
        <taxon>Bacteria</taxon>
        <taxon>Bacillati</taxon>
        <taxon>Actinomycetota</taxon>
        <taxon>Actinomycetes</taxon>
        <taxon>Mycobacteriales</taxon>
        <taxon>Nocardiaceae</taxon>
        <taxon>Nocardia</taxon>
    </lineage>
</organism>
<comment type="caution">
    <text evidence="1">The sequence shown here is derived from an EMBL/GenBank/DDBJ whole genome shotgun (WGS) entry which is preliminary data.</text>
</comment>
<evidence type="ECO:0000313" key="2">
    <source>
        <dbReference type="Proteomes" id="UP000241647"/>
    </source>
</evidence>